<dbReference type="Pfam" id="PF13802">
    <property type="entry name" value="Gal_mutarotas_2"/>
    <property type="match status" value="1"/>
</dbReference>
<dbReference type="Gene3D" id="2.60.40.1180">
    <property type="entry name" value="Golgi alpha-mannosidase II"/>
    <property type="match status" value="1"/>
</dbReference>
<reference evidence="6 7" key="1">
    <citation type="submission" date="2018-06" db="EMBL/GenBank/DDBJ databases">
        <title>Phytoactinopolyspora halophila sp. nov., a novel halophilic actinomycete isolated from a saline soil in China.</title>
        <authorList>
            <person name="Tang S.-K."/>
        </authorList>
    </citation>
    <scope>NUCLEOTIDE SEQUENCE [LARGE SCALE GENOMIC DNA]</scope>
    <source>
        <strain evidence="6 7">YIM 96934</strain>
    </source>
</reference>
<organism evidence="6 7">
    <name type="scientific">Phytoactinopolyspora halophila</name>
    <dbReference type="NCBI Taxonomy" id="1981511"/>
    <lineage>
        <taxon>Bacteria</taxon>
        <taxon>Bacillati</taxon>
        <taxon>Actinomycetota</taxon>
        <taxon>Actinomycetes</taxon>
        <taxon>Jiangellales</taxon>
        <taxon>Jiangellaceae</taxon>
        <taxon>Phytoactinopolyspora</taxon>
    </lineage>
</organism>
<keyword evidence="2" id="KW-0378">Hydrolase</keyword>
<feature type="domain" description="Glycosyl hydrolase family 31 C-terminal" evidence="5">
    <location>
        <begin position="557"/>
        <end position="643"/>
    </location>
</feature>
<dbReference type="RefSeq" id="WP_112260053.1">
    <property type="nucleotide sequence ID" value="NZ_QMIG01000030.1"/>
</dbReference>
<dbReference type="SUPFAM" id="SSF51011">
    <property type="entry name" value="Glycosyl hydrolase domain"/>
    <property type="match status" value="1"/>
</dbReference>
<dbReference type="CDD" id="cd14752">
    <property type="entry name" value="GH31_N"/>
    <property type="match status" value="1"/>
</dbReference>
<dbReference type="Pfam" id="PF21365">
    <property type="entry name" value="Glyco_hydro_31_3rd"/>
    <property type="match status" value="1"/>
</dbReference>
<evidence type="ECO:0000259" key="4">
    <source>
        <dbReference type="Pfam" id="PF13802"/>
    </source>
</evidence>
<dbReference type="Gene3D" id="2.60.40.1760">
    <property type="entry name" value="glycosyl hydrolase (family 31)"/>
    <property type="match status" value="1"/>
</dbReference>
<evidence type="ECO:0000259" key="3">
    <source>
        <dbReference type="Pfam" id="PF01055"/>
    </source>
</evidence>
<evidence type="ECO:0008006" key="8">
    <source>
        <dbReference type="Google" id="ProtNLM"/>
    </source>
</evidence>
<dbReference type="Pfam" id="PF01055">
    <property type="entry name" value="Glyco_hydro_31_2nd"/>
    <property type="match status" value="1"/>
</dbReference>
<dbReference type="InterPro" id="IPR017853">
    <property type="entry name" value="GH"/>
</dbReference>
<dbReference type="SUPFAM" id="SSF74650">
    <property type="entry name" value="Galactose mutarotase-like"/>
    <property type="match status" value="1"/>
</dbReference>
<sequence length="762" mass="85093">MTRFADVAVSVGTALGQHTDSYCTLTFLDERSVRVRVGRSPAGARPASSTVEVTDVADGNLTTYSTAAMQVELCPEPLRIRVGAPGSPPCVDVTVVDTSPSSHFGERTADAHEIHLTPNDPGARIYGCGERFDQVDQAGKVVFNESLDLLTSKYDFTYAPVPWFMSTDGYGFLHNSNRASLFDFRAERRARYEVRQFAPFDSPDVEFTLFFGPALRDVLQAYIRATGHPRLMPEWAYEPLLGPAYPRQLDRELLDEYMERIETLELPHRTFYFDGYWETYVGDLVSRKHADLKGLLDELHSRGFRVVFWTAPYVSTAAEVAPQGAEQSYFLQRMPGVGAEPDVPRVGGGTYTGWWGAYIDFTNPDAVAWHQRRLRALLEAGADGFFADFGETQDIRTATFADGSDGESAGRAYTLAYHQAVAQVCEEVRGDDYYLTARSAWTGLQQYAGLITGDQGTSYEFIPVVLAALQSAGLSGFPYVSHCLGGYWGDHAKGPFLRWVQFGVFGPLFSIWNQGSHTEPWSFDDAEVLDIYRKYARLRMELMPHIYSYAHRAATSGVPMMQALGFAFPDDADAARWEDQYVFGEEFLVAPVYSDENGREVYLPRGHHWYDYWTGSEHAGGQVVDYAAPLDVLPLFVRDGSVVASRMPDTEPLAGTLRLTFFPGERHELEVHHDGHTWTVSGHGPPENRRIVVDGDARRPLLLTLPYHGRPQEISVGGNPLAQVERIEDLESRAGWHVQPENGQVTVRYEPADGAVHIEKED</sequence>
<dbReference type="InterPro" id="IPR051816">
    <property type="entry name" value="Glycosyl_Hydrolase_31"/>
</dbReference>
<evidence type="ECO:0000256" key="1">
    <source>
        <dbReference type="ARBA" id="ARBA00007806"/>
    </source>
</evidence>
<dbReference type="InterPro" id="IPR011013">
    <property type="entry name" value="Gal_mutarotase_sf_dom"/>
</dbReference>
<comment type="similarity">
    <text evidence="1 2">Belongs to the glycosyl hydrolase 31 family.</text>
</comment>
<evidence type="ECO:0000259" key="5">
    <source>
        <dbReference type="Pfam" id="PF21365"/>
    </source>
</evidence>
<dbReference type="InterPro" id="IPR025887">
    <property type="entry name" value="Glyco_hydro_31_N_dom"/>
</dbReference>
<evidence type="ECO:0000313" key="6">
    <source>
        <dbReference type="EMBL" id="RAW10071.1"/>
    </source>
</evidence>
<dbReference type="Gene3D" id="3.20.20.80">
    <property type="entry name" value="Glycosidases"/>
    <property type="match status" value="1"/>
</dbReference>
<dbReference type="OrthoDB" id="176168at2"/>
<dbReference type="EMBL" id="QMIG01000030">
    <property type="protein sequence ID" value="RAW10071.1"/>
    <property type="molecule type" value="Genomic_DNA"/>
</dbReference>
<proteinExistence type="inferred from homology"/>
<accession>A0A329QDL3</accession>
<name>A0A329QDL3_9ACTN</name>
<keyword evidence="7" id="KW-1185">Reference proteome</keyword>
<evidence type="ECO:0000313" key="7">
    <source>
        <dbReference type="Proteomes" id="UP000250462"/>
    </source>
</evidence>
<dbReference type="GO" id="GO:0004553">
    <property type="term" value="F:hydrolase activity, hydrolyzing O-glycosyl compounds"/>
    <property type="evidence" value="ECO:0007669"/>
    <property type="project" value="InterPro"/>
</dbReference>
<dbReference type="InterPro" id="IPR013780">
    <property type="entry name" value="Glyco_hydro_b"/>
</dbReference>
<dbReference type="PANTHER" id="PTHR43863">
    <property type="entry name" value="HYDROLASE, PUTATIVE (AFU_ORTHOLOGUE AFUA_1G03140)-RELATED"/>
    <property type="match status" value="1"/>
</dbReference>
<dbReference type="Proteomes" id="UP000250462">
    <property type="component" value="Unassembled WGS sequence"/>
</dbReference>
<dbReference type="AlphaFoldDB" id="A0A329QDL3"/>
<keyword evidence="2" id="KW-0326">Glycosidase</keyword>
<dbReference type="GO" id="GO:0030246">
    <property type="term" value="F:carbohydrate binding"/>
    <property type="evidence" value="ECO:0007669"/>
    <property type="project" value="InterPro"/>
</dbReference>
<dbReference type="PANTHER" id="PTHR43863:SF2">
    <property type="entry name" value="MALTASE-GLUCOAMYLASE"/>
    <property type="match status" value="1"/>
</dbReference>
<dbReference type="InterPro" id="IPR048395">
    <property type="entry name" value="Glyco_hydro_31_C"/>
</dbReference>
<feature type="domain" description="Glycoside hydrolase family 31 N-terminal" evidence="4">
    <location>
        <begin position="24"/>
        <end position="182"/>
    </location>
</feature>
<gene>
    <name evidence="6" type="ORF">DPM12_19610</name>
</gene>
<dbReference type="InterPro" id="IPR000322">
    <property type="entry name" value="Glyco_hydro_31_TIM"/>
</dbReference>
<protein>
    <recommendedName>
        <fullName evidence="8">Glycoside hydrolase family 31 N-terminal domain-containing protein</fullName>
    </recommendedName>
</protein>
<feature type="domain" description="Glycoside hydrolase family 31 TIM barrel" evidence="3">
    <location>
        <begin position="229"/>
        <end position="548"/>
    </location>
</feature>
<evidence type="ECO:0000256" key="2">
    <source>
        <dbReference type="RuleBase" id="RU361185"/>
    </source>
</evidence>
<dbReference type="SUPFAM" id="SSF51445">
    <property type="entry name" value="(Trans)glycosidases"/>
    <property type="match status" value="1"/>
</dbReference>
<comment type="caution">
    <text evidence="6">The sequence shown here is derived from an EMBL/GenBank/DDBJ whole genome shotgun (WGS) entry which is preliminary data.</text>
</comment>
<dbReference type="GO" id="GO:0005975">
    <property type="term" value="P:carbohydrate metabolic process"/>
    <property type="evidence" value="ECO:0007669"/>
    <property type="project" value="InterPro"/>
</dbReference>